<feature type="compositionally biased region" description="Low complexity" evidence="3">
    <location>
        <begin position="174"/>
        <end position="188"/>
    </location>
</feature>
<protein>
    <recommendedName>
        <fullName evidence="9">REM-1 domain-containing protein</fullName>
    </recommendedName>
</protein>
<feature type="region of interest" description="Disordered" evidence="3">
    <location>
        <begin position="115"/>
        <end position="147"/>
    </location>
</feature>
<feature type="domain" description="Rapamycin-insensitive companion of mTOR middle" evidence="4">
    <location>
        <begin position="665"/>
        <end position="890"/>
    </location>
</feature>
<evidence type="ECO:0000259" key="4">
    <source>
        <dbReference type="SMART" id="SM01307"/>
    </source>
</evidence>
<dbReference type="EMBL" id="KB468053">
    <property type="protein sequence ID" value="PCH40022.1"/>
    <property type="molecule type" value="Genomic_DNA"/>
</dbReference>
<feature type="domain" description="Rapamycin-insensitive companion of mTOR" evidence="6">
    <location>
        <begin position="1059"/>
        <end position="1131"/>
    </location>
</feature>
<proteinExistence type="inferred from homology"/>
<feature type="region of interest" description="Disordered" evidence="3">
    <location>
        <begin position="1274"/>
        <end position="1313"/>
    </location>
</feature>
<evidence type="ECO:0000256" key="2">
    <source>
        <dbReference type="SAM" id="Coils"/>
    </source>
</evidence>
<name>A0A2H3JCN8_WOLCO</name>
<dbReference type="InterPro" id="IPR029453">
    <property type="entry name" value="Rictor_IV"/>
</dbReference>
<feature type="coiled-coil region" evidence="2">
    <location>
        <begin position="58"/>
        <end position="115"/>
    </location>
</feature>
<dbReference type="SUPFAM" id="SSF48371">
    <property type="entry name" value="ARM repeat"/>
    <property type="match status" value="1"/>
</dbReference>
<dbReference type="Proteomes" id="UP000218811">
    <property type="component" value="Unassembled WGS sequence"/>
</dbReference>
<dbReference type="SMART" id="SM01310">
    <property type="entry name" value="RICTOR_V"/>
    <property type="match status" value="1"/>
</dbReference>
<evidence type="ECO:0000256" key="1">
    <source>
        <dbReference type="ARBA" id="ARBA00008878"/>
    </source>
</evidence>
<dbReference type="SUPFAM" id="SSF46585">
    <property type="entry name" value="HR1 repeat"/>
    <property type="match status" value="1"/>
</dbReference>
<dbReference type="STRING" id="742152.A0A2H3JCN8"/>
<evidence type="ECO:0000259" key="5">
    <source>
        <dbReference type="SMART" id="SM01308"/>
    </source>
</evidence>
<comment type="similarity">
    <text evidence="1">Belongs to the RICTOR family.</text>
</comment>
<dbReference type="InterPro" id="IPR016024">
    <property type="entry name" value="ARM-type_fold"/>
</dbReference>
<dbReference type="OMA" id="PEWYQTF"/>
<dbReference type="InterPro" id="IPR029451">
    <property type="entry name" value="RICTOR_M"/>
</dbReference>
<evidence type="ECO:0000259" key="6">
    <source>
        <dbReference type="SMART" id="SM01310"/>
    </source>
</evidence>
<dbReference type="InterPro" id="IPR036274">
    <property type="entry name" value="HR1_rpt_sf"/>
</dbReference>
<dbReference type="PANTHER" id="PTHR13298:SF11">
    <property type="entry name" value="RAPAMYCIN-INSENSITIVE COMPANION OF MTOR"/>
    <property type="match status" value="1"/>
</dbReference>
<dbReference type="PANTHER" id="PTHR13298">
    <property type="entry name" value="CYTOSOLIC REGULATOR PIANISSIMO"/>
    <property type="match status" value="1"/>
</dbReference>
<dbReference type="GO" id="GO:0031932">
    <property type="term" value="C:TORC2 complex"/>
    <property type="evidence" value="ECO:0007669"/>
    <property type="project" value="InterPro"/>
</dbReference>
<dbReference type="InterPro" id="IPR028268">
    <property type="entry name" value="Pianissimo_fam"/>
</dbReference>
<accession>A0A2H3JCN8</accession>
<dbReference type="Pfam" id="PF14664">
    <property type="entry name" value="RICTOR_N"/>
    <property type="match status" value="1"/>
</dbReference>
<feature type="region of interest" description="Disordered" evidence="3">
    <location>
        <begin position="167"/>
        <end position="199"/>
    </location>
</feature>
<dbReference type="InterPro" id="IPR028267">
    <property type="entry name" value="Pianissimo_N"/>
</dbReference>
<reference evidence="7 8" key="1">
    <citation type="journal article" date="2012" name="Science">
        <title>The Paleozoic origin of enzymatic lignin decomposition reconstructed from 31 fungal genomes.</title>
        <authorList>
            <person name="Floudas D."/>
            <person name="Binder M."/>
            <person name="Riley R."/>
            <person name="Barry K."/>
            <person name="Blanchette R.A."/>
            <person name="Henrissat B."/>
            <person name="Martinez A.T."/>
            <person name="Otillar R."/>
            <person name="Spatafora J.W."/>
            <person name="Yadav J.S."/>
            <person name="Aerts A."/>
            <person name="Benoit I."/>
            <person name="Boyd A."/>
            <person name="Carlson A."/>
            <person name="Copeland A."/>
            <person name="Coutinho P.M."/>
            <person name="de Vries R.P."/>
            <person name="Ferreira P."/>
            <person name="Findley K."/>
            <person name="Foster B."/>
            <person name="Gaskell J."/>
            <person name="Glotzer D."/>
            <person name="Gorecki P."/>
            <person name="Heitman J."/>
            <person name="Hesse C."/>
            <person name="Hori C."/>
            <person name="Igarashi K."/>
            <person name="Jurgens J.A."/>
            <person name="Kallen N."/>
            <person name="Kersten P."/>
            <person name="Kohler A."/>
            <person name="Kuees U."/>
            <person name="Kumar T.K.A."/>
            <person name="Kuo A."/>
            <person name="LaButti K."/>
            <person name="Larrondo L.F."/>
            <person name="Lindquist E."/>
            <person name="Ling A."/>
            <person name="Lombard V."/>
            <person name="Lucas S."/>
            <person name="Lundell T."/>
            <person name="Martin R."/>
            <person name="McLaughlin D.J."/>
            <person name="Morgenstern I."/>
            <person name="Morin E."/>
            <person name="Murat C."/>
            <person name="Nagy L.G."/>
            <person name="Nolan M."/>
            <person name="Ohm R.A."/>
            <person name="Patyshakuliyeva A."/>
            <person name="Rokas A."/>
            <person name="Ruiz-Duenas F.J."/>
            <person name="Sabat G."/>
            <person name="Salamov A."/>
            <person name="Samejima M."/>
            <person name="Schmutz J."/>
            <person name="Slot J.C."/>
            <person name="St John F."/>
            <person name="Stenlid J."/>
            <person name="Sun H."/>
            <person name="Sun S."/>
            <person name="Syed K."/>
            <person name="Tsang A."/>
            <person name="Wiebenga A."/>
            <person name="Young D."/>
            <person name="Pisabarro A."/>
            <person name="Eastwood D.C."/>
            <person name="Martin F."/>
            <person name="Cullen D."/>
            <person name="Grigoriev I.V."/>
            <person name="Hibbett D.S."/>
        </authorList>
    </citation>
    <scope>NUCLEOTIDE SEQUENCE [LARGE SCALE GENOMIC DNA]</scope>
    <source>
        <strain evidence="7 8">MD-104</strain>
    </source>
</reference>
<evidence type="ECO:0008006" key="9">
    <source>
        <dbReference type="Google" id="ProtNLM"/>
    </source>
</evidence>
<feature type="compositionally biased region" description="Acidic residues" evidence="3">
    <location>
        <begin position="1293"/>
        <end position="1302"/>
    </location>
</feature>
<organism evidence="7 8">
    <name type="scientific">Wolfiporia cocos (strain MD-104)</name>
    <name type="common">Brown rot fungus</name>
    <dbReference type="NCBI Taxonomy" id="742152"/>
    <lineage>
        <taxon>Eukaryota</taxon>
        <taxon>Fungi</taxon>
        <taxon>Dikarya</taxon>
        <taxon>Basidiomycota</taxon>
        <taxon>Agaricomycotina</taxon>
        <taxon>Agaricomycetes</taxon>
        <taxon>Polyporales</taxon>
        <taxon>Phaeolaceae</taxon>
        <taxon>Wolfiporia</taxon>
    </lineage>
</organism>
<keyword evidence="8" id="KW-1185">Reference proteome</keyword>
<evidence type="ECO:0000256" key="3">
    <source>
        <dbReference type="SAM" id="MobiDB-lite"/>
    </source>
</evidence>
<dbReference type="SMART" id="SM01303">
    <property type="entry name" value="RasGEF_N_2"/>
    <property type="match status" value="1"/>
</dbReference>
<feature type="domain" description="Rapamycin-insensitive companion of mTOR N-terminal" evidence="5">
    <location>
        <begin position="205"/>
        <end position="580"/>
    </location>
</feature>
<gene>
    <name evidence="7" type="ORF">WOLCODRAFT_136614</name>
</gene>
<sequence>MPVAEQTSTMLNVPRPNDATSISGSTLVQGNASLSSNGSAYISISGPEPVYEEFEDPLEILNNELRVANRIKEGAENMLQMPLTETLRIQVETELELAKNQISSLTTTIENYVSRGKRKHSNDSSVHPFARPSLAHNLKRHSNSAERDDFRSAMQLANADIRTLLSLSSRGTPSQATSSTLGSPSSSTMPQPASADETELDRARIDAMSHFITILQRNLRVRYELDVGEVVQAVLPSLSDRSSKHCRATAYRLIRHLLVDSHSVELLQQQKLDWYIVKSLSRDNKHAVEKKQVIKLLRTVVEIGSERRAPGCAAVLGVVPIPTVVMRALIAVADSQEDPFRPICLETLTEILVLDIELMAKTGGIRVLLHALADGPPEMSPFLASVFLHIVDCPRTRVYLRPGIDLEIALSGVTDAYGKGPEHTDHMKACVRMIASMLRTWSGLMYFCLQDKLAIRTLIDGLRIPSLETREIILDMFFDLLNIRSPDWHQAFIDGRRLTMYRKPATVTSTGKAAETSPKHSVSVRLTDQYIALLIQLFCGAGLLDALTSMLEENPIGSNLSRKAILLMAEMLQTANRVLPLSIAAKIQALPRVFNLASDYGTSEHRIVGTSAISSIDSFNRHRARVLACNVEKGDSRRRANSIEEAVRRGIRQAEQQKLKLAMQIDDKTFQALLLDTQVMVTKDQTKWNYDVLLDLIEGPLTVNPKRMEEAIRVSKWMKRLVSFYHPFSHRFCDLARTKVNIRWIKLGCLLMNALISSTEGIRFLTEDDLLSQLVKSFAQLDPFNATPTSDPIFSKKRMQETVTYGYLEMLGTLSKRKEGLELLEKFKLFTAFYHLSELKSREELTKAIIENLDYSIDGHSRIVLSKTLTSTYKHIRLFATNHLGSLIRASSMANSWTIRLLLTQLYDTAVEVRELAVRFLEEACEAPDVLQLVVEMQPTLEHLGETGHPLMLKFMSTPMGFRFLYHADYIDREMDLWLNERNLQYVVHIEVFLSRVFSSSAEPGENMLSFEEAVPPHFYGVMAKTELGYQVLQEKGHFAEFAQFIRQHGLERDDHDLIMKLKSILWAVGNIGATESGLQLLEEGEIIPAIIDIAENSLVLSVRGTCFFVLGLISSTPQGAEVLDDYHWEATLSPLGMPTGLCVPIDVDRFTYIPPWECVAHEGIDELPLEPPKTEEEIEVMTAIYNLANTVIANTASRSLAKMKSRPEYRHIFSSPTMFYRALHTISSQKYRLPVRRYILDLFDLELDVDLVNMLADCAESLRMKPATKRVRPATSRIISMVGRPNPQAASDSDDDDDSDQGDQQVVVDKAPAMSLRPVSRIVGFQGNSYF</sequence>
<dbReference type="Pfam" id="PF14663">
    <property type="entry name" value="RasGEF_N_2"/>
    <property type="match status" value="1"/>
</dbReference>
<keyword evidence="2" id="KW-0175">Coiled coil</keyword>
<dbReference type="InterPro" id="IPR029452">
    <property type="entry name" value="RICTOR_V"/>
</dbReference>
<dbReference type="SMART" id="SM01307">
    <property type="entry name" value="RICTOR_M"/>
    <property type="match status" value="1"/>
</dbReference>
<dbReference type="Gene3D" id="1.10.287.160">
    <property type="entry name" value="HR1 repeat"/>
    <property type="match status" value="1"/>
</dbReference>
<dbReference type="GO" id="GO:0038203">
    <property type="term" value="P:TORC2 signaling"/>
    <property type="evidence" value="ECO:0007669"/>
    <property type="project" value="TreeGrafter"/>
</dbReference>
<dbReference type="Pfam" id="PF14668">
    <property type="entry name" value="RICTOR_V"/>
    <property type="match status" value="1"/>
</dbReference>
<dbReference type="Pfam" id="PF14666">
    <property type="entry name" value="RICTOR_M"/>
    <property type="match status" value="1"/>
</dbReference>
<evidence type="ECO:0000313" key="8">
    <source>
        <dbReference type="Proteomes" id="UP000218811"/>
    </source>
</evidence>
<dbReference type="SMART" id="SM01308">
    <property type="entry name" value="RICTOR_N"/>
    <property type="match status" value="1"/>
</dbReference>
<dbReference type="OrthoDB" id="271111at2759"/>
<evidence type="ECO:0000313" key="7">
    <source>
        <dbReference type="EMBL" id="PCH40022.1"/>
    </source>
</evidence>